<dbReference type="GO" id="GO:0016491">
    <property type="term" value="F:oxidoreductase activity"/>
    <property type="evidence" value="ECO:0007669"/>
    <property type="project" value="InterPro"/>
</dbReference>
<gene>
    <name evidence="8" type="ORF">C6P46_004291</name>
</gene>
<evidence type="ECO:0000313" key="8">
    <source>
        <dbReference type="EMBL" id="KAG0666625.1"/>
    </source>
</evidence>
<feature type="region of interest" description="Disordered" evidence="5">
    <location>
        <begin position="324"/>
        <end position="355"/>
    </location>
</feature>
<comment type="subcellular location">
    <subcellularLocation>
        <location evidence="1">Membrane</location>
    </subcellularLocation>
</comment>
<comment type="caution">
    <text evidence="8">The sequence shown here is derived from an EMBL/GenBank/DDBJ whole genome shotgun (WGS) entry which is preliminary data.</text>
</comment>
<dbReference type="OrthoDB" id="408954at2759"/>
<dbReference type="GO" id="GO:0005506">
    <property type="term" value="F:iron ion binding"/>
    <property type="evidence" value="ECO:0007669"/>
    <property type="project" value="InterPro"/>
</dbReference>
<dbReference type="Proteomes" id="UP000777482">
    <property type="component" value="Unassembled WGS sequence"/>
</dbReference>
<dbReference type="InterPro" id="IPR006694">
    <property type="entry name" value="Fatty_acid_hydroxylase"/>
</dbReference>
<sequence>MWNASSPYAGFAPHFPTSLPQSSYPFYHVTREQVVPGMSDGIAILIVPVLVYWAYSLVFCLIDNLGWDCFERHRIHEPEEVKTKNRVTVPEVIKAVLLQQAIQIATGWVVVTNVEEAQPDPSIALNAWGLRLAHGVVSLAGTKRGGEIMARYGQQAAEFIYWWGVPAIQFVAAAFILDGWQYMMHRTAHQVTYLYRTIHSWHHRLYVPYAFGALYNHPFEGFALDTCGSVLAHELVGFTTRQALLFFIVSTMKTVDDHCGFAFPWDPFQHVTGNNADYHDIHHQVAGLKKNYSQPWFISWDLFFGTRMTREEYQSKVAKRVLKGEVPKSKVNGPNELAAPPTSERNGMALKEKVN</sequence>
<evidence type="ECO:0000256" key="4">
    <source>
        <dbReference type="ARBA" id="ARBA00023136"/>
    </source>
</evidence>
<proteinExistence type="predicted"/>
<keyword evidence="9" id="KW-1185">Reference proteome</keyword>
<evidence type="ECO:0000259" key="7">
    <source>
        <dbReference type="Pfam" id="PF04116"/>
    </source>
</evidence>
<keyword evidence="4 6" id="KW-0472">Membrane</keyword>
<feature type="domain" description="Fatty acid hydroxylase" evidence="7">
    <location>
        <begin position="170"/>
        <end position="306"/>
    </location>
</feature>
<protein>
    <recommendedName>
        <fullName evidence="7">Fatty acid hydroxylase domain-containing protein</fullName>
    </recommendedName>
</protein>
<dbReference type="GO" id="GO:0008610">
    <property type="term" value="P:lipid biosynthetic process"/>
    <property type="evidence" value="ECO:0007669"/>
    <property type="project" value="InterPro"/>
</dbReference>
<evidence type="ECO:0000256" key="6">
    <source>
        <dbReference type="SAM" id="Phobius"/>
    </source>
</evidence>
<keyword evidence="2 6" id="KW-0812">Transmembrane</keyword>
<dbReference type="GO" id="GO:0016020">
    <property type="term" value="C:membrane"/>
    <property type="evidence" value="ECO:0007669"/>
    <property type="project" value="UniProtKB-SubCell"/>
</dbReference>
<evidence type="ECO:0000256" key="5">
    <source>
        <dbReference type="SAM" id="MobiDB-lite"/>
    </source>
</evidence>
<dbReference type="AlphaFoldDB" id="A0A9P6W7S8"/>
<organism evidence="8 9">
    <name type="scientific">Rhodotorula mucilaginosa</name>
    <name type="common">Yeast</name>
    <name type="synonym">Rhodotorula rubra</name>
    <dbReference type="NCBI Taxonomy" id="5537"/>
    <lineage>
        <taxon>Eukaryota</taxon>
        <taxon>Fungi</taxon>
        <taxon>Dikarya</taxon>
        <taxon>Basidiomycota</taxon>
        <taxon>Pucciniomycotina</taxon>
        <taxon>Microbotryomycetes</taxon>
        <taxon>Sporidiobolales</taxon>
        <taxon>Sporidiobolaceae</taxon>
        <taxon>Rhodotorula</taxon>
    </lineage>
</organism>
<reference evidence="8 9" key="1">
    <citation type="submission" date="2020-11" db="EMBL/GenBank/DDBJ databases">
        <title>Kefir isolates.</title>
        <authorList>
            <person name="Marcisauskas S."/>
            <person name="Kim Y."/>
            <person name="Blasche S."/>
        </authorList>
    </citation>
    <scope>NUCLEOTIDE SEQUENCE [LARGE SCALE GENOMIC DNA]</scope>
    <source>
        <strain evidence="8 9">KR</strain>
    </source>
</reference>
<evidence type="ECO:0000256" key="1">
    <source>
        <dbReference type="ARBA" id="ARBA00004370"/>
    </source>
</evidence>
<feature type="transmembrane region" description="Helical" evidence="6">
    <location>
        <begin position="42"/>
        <end position="62"/>
    </location>
</feature>
<evidence type="ECO:0000313" key="9">
    <source>
        <dbReference type="Proteomes" id="UP000777482"/>
    </source>
</evidence>
<dbReference type="PANTHER" id="PTHR11863">
    <property type="entry name" value="STEROL DESATURASE"/>
    <property type="match status" value="1"/>
</dbReference>
<feature type="transmembrane region" description="Helical" evidence="6">
    <location>
        <begin position="159"/>
        <end position="177"/>
    </location>
</feature>
<dbReference type="Pfam" id="PF04116">
    <property type="entry name" value="FA_hydroxylase"/>
    <property type="match status" value="1"/>
</dbReference>
<dbReference type="InterPro" id="IPR050307">
    <property type="entry name" value="Sterol_Desaturase_Related"/>
</dbReference>
<name>A0A9P6W7S8_RHOMI</name>
<keyword evidence="3 6" id="KW-1133">Transmembrane helix</keyword>
<accession>A0A9P6W7S8</accession>
<evidence type="ECO:0000256" key="3">
    <source>
        <dbReference type="ARBA" id="ARBA00022989"/>
    </source>
</evidence>
<evidence type="ECO:0000256" key="2">
    <source>
        <dbReference type="ARBA" id="ARBA00022692"/>
    </source>
</evidence>
<dbReference type="EMBL" id="PUHQ01000004">
    <property type="protein sequence ID" value="KAG0666625.1"/>
    <property type="molecule type" value="Genomic_DNA"/>
</dbReference>